<dbReference type="EMBL" id="PVZS01000041">
    <property type="protein sequence ID" value="PSC02678.1"/>
    <property type="molecule type" value="Genomic_DNA"/>
</dbReference>
<dbReference type="RefSeq" id="WP_106340305.1">
    <property type="nucleotide sequence ID" value="NZ_PVZS01000041.1"/>
</dbReference>
<keyword evidence="2" id="KW-1185">Reference proteome</keyword>
<protein>
    <submittedName>
        <fullName evidence="1">Uncharacterized protein</fullName>
    </submittedName>
</protein>
<gene>
    <name evidence="1" type="ORF">SLNSH_22715</name>
</gene>
<reference evidence="2" key="1">
    <citation type="submission" date="2018-03" db="EMBL/GenBank/DDBJ databases">
        <authorList>
            <person name="Sun L."/>
            <person name="Liu H."/>
            <person name="Chen W."/>
            <person name="Huang K."/>
            <person name="Liu W."/>
            <person name="Gao X."/>
        </authorList>
    </citation>
    <scope>NUCLEOTIDE SEQUENCE [LARGE SCALE GENOMIC DNA]</scope>
    <source>
        <strain evidence="2">SH9</strain>
    </source>
</reference>
<evidence type="ECO:0000313" key="1">
    <source>
        <dbReference type="EMBL" id="PSC02678.1"/>
    </source>
</evidence>
<sequence>MAEKLIQIAGSSRTPDEKIQAAIHLLDWFQVRAREFHTGDLSGFAAEMTGLYARLASEATTDEDLAGDLIDLVLAELGRRGFAPDPIALGGPAPA</sequence>
<dbReference type="AlphaFoldDB" id="A0A2T1HM24"/>
<dbReference type="OrthoDB" id="282960at2"/>
<proteinExistence type="predicted"/>
<evidence type="ECO:0000313" key="2">
    <source>
        <dbReference type="Proteomes" id="UP000239772"/>
    </source>
</evidence>
<dbReference type="Proteomes" id="UP000239772">
    <property type="component" value="Unassembled WGS sequence"/>
</dbReference>
<organism evidence="1 2">
    <name type="scientific">Alsobacter soli</name>
    <dbReference type="NCBI Taxonomy" id="2109933"/>
    <lineage>
        <taxon>Bacteria</taxon>
        <taxon>Pseudomonadati</taxon>
        <taxon>Pseudomonadota</taxon>
        <taxon>Alphaproteobacteria</taxon>
        <taxon>Hyphomicrobiales</taxon>
        <taxon>Alsobacteraceae</taxon>
        <taxon>Alsobacter</taxon>
    </lineage>
</organism>
<accession>A0A2T1HM24</accession>
<name>A0A2T1HM24_9HYPH</name>
<comment type="caution">
    <text evidence="1">The sequence shown here is derived from an EMBL/GenBank/DDBJ whole genome shotgun (WGS) entry which is preliminary data.</text>
</comment>